<name>A0A318D1C3_9GAMM</name>
<evidence type="ECO:0000313" key="1">
    <source>
        <dbReference type="EMBL" id="PXF63010.1"/>
    </source>
</evidence>
<comment type="caution">
    <text evidence="1">The sequence shown here is derived from an EMBL/GenBank/DDBJ whole genome shotgun (WGS) entry which is preliminary data.</text>
</comment>
<reference evidence="1 2" key="1">
    <citation type="submission" date="2018-05" db="EMBL/GenBank/DDBJ databases">
        <title>Kangiella spongicola genome sequence.</title>
        <authorList>
            <person name="Maclea K.S."/>
            <person name="Goen A.E."/>
            <person name="Kelley C."/>
            <person name="Underriner A."/>
            <person name="Silverwood T."/>
            <person name="Trachtenberg A.M."/>
        </authorList>
    </citation>
    <scope>NUCLEOTIDE SEQUENCE [LARGE SCALE GENOMIC DNA]</scope>
    <source>
        <strain evidence="1 2">ATCC BAA-2076</strain>
    </source>
</reference>
<organism evidence="1 2">
    <name type="scientific">Kangiella spongicola</name>
    <dbReference type="NCBI Taxonomy" id="796379"/>
    <lineage>
        <taxon>Bacteria</taxon>
        <taxon>Pseudomonadati</taxon>
        <taxon>Pseudomonadota</taxon>
        <taxon>Gammaproteobacteria</taxon>
        <taxon>Kangiellales</taxon>
        <taxon>Kangiellaceae</taxon>
        <taxon>Kangiella</taxon>
    </lineage>
</organism>
<dbReference type="RefSeq" id="WP_110200813.1">
    <property type="nucleotide sequence ID" value="NZ_QICH01000002.1"/>
</dbReference>
<keyword evidence="2" id="KW-1185">Reference proteome</keyword>
<proteinExistence type="predicted"/>
<dbReference type="Proteomes" id="UP000247689">
    <property type="component" value="Unassembled WGS sequence"/>
</dbReference>
<gene>
    <name evidence="1" type="ORF">DL796_06030</name>
</gene>
<accession>A0A318D1C3</accession>
<dbReference type="AlphaFoldDB" id="A0A318D1C3"/>
<protein>
    <submittedName>
        <fullName evidence="1">Uncharacterized protein</fullName>
    </submittedName>
</protein>
<dbReference type="EMBL" id="QICH01000002">
    <property type="protein sequence ID" value="PXF63010.1"/>
    <property type="molecule type" value="Genomic_DNA"/>
</dbReference>
<sequence length="182" mass="20582">MSLALINIDHYQKLEAKIIEDSNVGYYLIISPLGSERSIADYLCDSLEEAMDEAFEQSRHLAKDSWYYTEPVKDAFSLHDATICSIIADKGHFYIIVNGGKFKSEEADFCIKLSGVNNIEADGKIELSLEMTYPDGEVISADFADKEMKLIVEWNDFDAVFSLTKSYRLTCEGVSVHRKLKN</sequence>
<evidence type="ECO:0000313" key="2">
    <source>
        <dbReference type="Proteomes" id="UP000247689"/>
    </source>
</evidence>